<organism evidence="2 3">
    <name type="scientific">Entomomonas moraniae</name>
    <dbReference type="NCBI Taxonomy" id="2213226"/>
    <lineage>
        <taxon>Bacteria</taxon>
        <taxon>Pseudomonadati</taxon>
        <taxon>Pseudomonadota</taxon>
        <taxon>Gammaproteobacteria</taxon>
        <taxon>Pseudomonadales</taxon>
        <taxon>Pseudomonadaceae</taxon>
        <taxon>Entomomonas</taxon>
    </lineage>
</organism>
<dbReference type="AlphaFoldDB" id="A0A3Q9JP07"/>
<feature type="transmembrane region" description="Helical" evidence="1">
    <location>
        <begin position="71"/>
        <end position="93"/>
    </location>
</feature>
<feature type="transmembrane region" description="Helical" evidence="1">
    <location>
        <begin position="165"/>
        <end position="188"/>
    </location>
</feature>
<accession>A0A3Q9JP07</accession>
<feature type="transmembrane region" description="Helical" evidence="1">
    <location>
        <begin position="282"/>
        <end position="300"/>
    </location>
</feature>
<keyword evidence="1" id="KW-0812">Transmembrane</keyword>
<evidence type="ECO:0000313" key="3">
    <source>
        <dbReference type="Proteomes" id="UP000273143"/>
    </source>
</evidence>
<keyword evidence="3" id="KW-1185">Reference proteome</keyword>
<protein>
    <submittedName>
        <fullName evidence="2">DUF2157 domain-containing protein</fullName>
    </submittedName>
</protein>
<feature type="transmembrane region" description="Helical" evidence="1">
    <location>
        <begin position="44"/>
        <end position="65"/>
    </location>
</feature>
<feature type="transmembrane region" description="Helical" evidence="1">
    <location>
        <begin position="260"/>
        <end position="277"/>
    </location>
</feature>
<feature type="transmembrane region" description="Helical" evidence="1">
    <location>
        <begin position="306"/>
        <end position="326"/>
    </location>
</feature>
<dbReference type="KEGG" id="emo:DM558_12785"/>
<keyword evidence="1" id="KW-1133">Transmembrane helix</keyword>
<sequence length="355" mass="41156">MQVKRKDLEKAVEIDILSSSQAESLWSFLRAQNKDIPSFQMTHILYYFGGMIAIGAMSLFMTLGWERFGGFGLFVICVIYAILLIILTEVFLIRQLVIPAGIFATLVVVLVPLAVYGLQASLGYWDDHTSYRNYHRYIDWRWAIMELSTLAIGVFMVYRYRLPFLVMPVAVTLWYMSMDLAPLFVQLFGWVHAKDDFFGSYWELKQNISLWFGLWMIAVAFIVDIKNKTSKDFSFWLYFWGVLAFWGALSSMHSDSELSKFFYCCINVLMIFVGAMIGRKVFVVFGGLGVAFYLGRLSYVVFEDSILFPFALTFIGLLIVSMGIYWQRHEERIHHVLKQILPLQLRILLEKSSMN</sequence>
<feature type="transmembrane region" description="Helical" evidence="1">
    <location>
        <begin position="100"/>
        <end position="120"/>
    </location>
</feature>
<dbReference type="Proteomes" id="UP000273143">
    <property type="component" value="Chromosome"/>
</dbReference>
<feature type="transmembrane region" description="Helical" evidence="1">
    <location>
        <begin position="208"/>
        <end position="225"/>
    </location>
</feature>
<feature type="transmembrane region" description="Helical" evidence="1">
    <location>
        <begin position="237"/>
        <end position="254"/>
    </location>
</feature>
<reference evidence="3" key="1">
    <citation type="submission" date="2018-06" db="EMBL/GenBank/DDBJ databases">
        <title>Complete genome of Pseudomonas insecticola strain QZS01.</title>
        <authorList>
            <person name="Wang J."/>
            <person name="Su Q."/>
        </authorList>
    </citation>
    <scope>NUCLEOTIDE SEQUENCE [LARGE SCALE GENOMIC DNA]</scope>
    <source>
        <strain evidence="3">QZS01</strain>
    </source>
</reference>
<feature type="transmembrane region" description="Helical" evidence="1">
    <location>
        <begin position="140"/>
        <end position="158"/>
    </location>
</feature>
<dbReference type="EMBL" id="CP029822">
    <property type="protein sequence ID" value="AZS51592.1"/>
    <property type="molecule type" value="Genomic_DNA"/>
</dbReference>
<keyword evidence="1" id="KW-0472">Membrane</keyword>
<evidence type="ECO:0000313" key="2">
    <source>
        <dbReference type="EMBL" id="AZS51592.1"/>
    </source>
</evidence>
<dbReference type="RefSeq" id="WP_127164332.1">
    <property type="nucleotide sequence ID" value="NZ_CP029822.1"/>
</dbReference>
<gene>
    <name evidence="2" type="ORF">DM558_12785</name>
</gene>
<proteinExistence type="predicted"/>
<evidence type="ECO:0000256" key="1">
    <source>
        <dbReference type="SAM" id="Phobius"/>
    </source>
</evidence>
<name>A0A3Q9JP07_9GAMM</name>